<keyword evidence="2" id="KW-0732">Signal</keyword>
<gene>
    <name evidence="3" type="ORF">CPZ25_015535</name>
</gene>
<evidence type="ECO:0000313" key="3">
    <source>
        <dbReference type="EMBL" id="QCT72680.1"/>
    </source>
</evidence>
<keyword evidence="1" id="KW-1133">Transmembrane helix</keyword>
<feature type="signal peptide" evidence="2">
    <location>
        <begin position="1"/>
        <end position="24"/>
    </location>
</feature>
<feature type="chain" id="PRO_5020643064" description="LPXTG cell wall anchor domain-containing protein" evidence="2">
    <location>
        <begin position="25"/>
        <end position="238"/>
    </location>
</feature>
<evidence type="ECO:0000256" key="1">
    <source>
        <dbReference type="SAM" id="Phobius"/>
    </source>
</evidence>
<name>A0A4P9CAP0_EUBML</name>
<feature type="transmembrane region" description="Helical" evidence="1">
    <location>
        <begin position="211"/>
        <end position="232"/>
    </location>
</feature>
<dbReference type="Proteomes" id="UP000218387">
    <property type="component" value="Chromosome"/>
</dbReference>
<evidence type="ECO:0008006" key="5">
    <source>
        <dbReference type="Google" id="ProtNLM"/>
    </source>
</evidence>
<keyword evidence="1" id="KW-0472">Membrane</keyword>
<dbReference type="EMBL" id="CP029487">
    <property type="protein sequence ID" value="QCT72680.1"/>
    <property type="molecule type" value="Genomic_DNA"/>
</dbReference>
<dbReference type="AlphaFoldDB" id="A0A4P9CAP0"/>
<proteinExistence type="predicted"/>
<evidence type="ECO:0000256" key="2">
    <source>
        <dbReference type="SAM" id="SignalP"/>
    </source>
</evidence>
<dbReference type="RefSeq" id="WP_096919200.1">
    <property type="nucleotide sequence ID" value="NZ_CABJDW020000010.1"/>
</dbReference>
<dbReference type="KEGG" id="emt:CPZ25_015535"/>
<keyword evidence="1" id="KW-0812">Transmembrane</keyword>
<accession>A0A4P9CAP0</accession>
<evidence type="ECO:0000313" key="4">
    <source>
        <dbReference type="Proteomes" id="UP000218387"/>
    </source>
</evidence>
<reference evidence="3 4" key="1">
    <citation type="submission" date="2018-05" db="EMBL/GenBank/DDBJ databases">
        <title>Genome comparison of Eubacterium sp.</title>
        <authorList>
            <person name="Feng Y."/>
            <person name="Sanchez-Andrea I."/>
            <person name="Stams A.J.M."/>
            <person name="De Vos W.M."/>
        </authorList>
    </citation>
    <scope>NUCLEOTIDE SEQUENCE [LARGE SCALE GENOMIC DNA]</scope>
    <source>
        <strain evidence="3 4">YI</strain>
    </source>
</reference>
<keyword evidence="4" id="KW-1185">Reference proteome</keyword>
<sequence length="238" mass="25045">MKKKIVTLLITAALLLATGLSASAAETITFRGQAEKFVTSVDGDVETFTDMLPGETRTVSLTLSNEDSSEMKFYMSAEILDNIASKTADSQAVYDFVISKNGQPFFTTIIGGGTAKNTSAGEKYLDESNNILLDTLARGQSDVIDISLTLEGNSTGNSYMEKTGQIQLVFTASTPDNPAGGGTNVVERLVQAITHPGATGPNTGLNGGSPYLLIAGACVVIAVVVIIILIVTRKKKEE</sequence>
<protein>
    <recommendedName>
        <fullName evidence="5">LPXTG cell wall anchor domain-containing protein</fullName>
    </recommendedName>
</protein>
<organism evidence="3 4">
    <name type="scientific">Eubacterium maltosivorans</name>
    <dbReference type="NCBI Taxonomy" id="2041044"/>
    <lineage>
        <taxon>Bacteria</taxon>
        <taxon>Bacillati</taxon>
        <taxon>Bacillota</taxon>
        <taxon>Clostridia</taxon>
        <taxon>Eubacteriales</taxon>
        <taxon>Eubacteriaceae</taxon>
        <taxon>Eubacterium</taxon>
    </lineage>
</organism>